<evidence type="ECO:0000313" key="2">
    <source>
        <dbReference type="Proteomes" id="UP000694005"/>
    </source>
</evidence>
<sequence length="104" mass="11335">MGKYQDGPNVRVLNDTDNVMTDSVREHLPKTVCAVCGNNCYKFLLLKNIVEKVLISLLKTVIESRDICSPPTPRSNIVGTISPTTGHRAEARVLSFLSASCSVS</sequence>
<protein>
    <submittedName>
        <fullName evidence="1">Uncharacterized protein</fullName>
    </submittedName>
</protein>
<dbReference type="AlphaFoldDB" id="A0A8D9HNF5"/>
<dbReference type="Proteomes" id="UP000694005">
    <property type="component" value="Chromosome A07"/>
</dbReference>
<dbReference type="EMBL" id="LS974623">
    <property type="protein sequence ID" value="CAG7902848.1"/>
    <property type="molecule type" value="Genomic_DNA"/>
</dbReference>
<evidence type="ECO:0000313" key="1">
    <source>
        <dbReference type="EMBL" id="CAG7902848.1"/>
    </source>
</evidence>
<organism evidence="1 2">
    <name type="scientific">Brassica campestris</name>
    <name type="common">Field mustard</name>
    <dbReference type="NCBI Taxonomy" id="3711"/>
    <lineage>
        <taxon>Eukaryota</taxon>
        <taxon>Viridiplantae</taxon>
        <taxon>Streptophyta</taxon>
        <taxon>Embryophyta</taxon>
        <taxon>Tracheophyta</taxon>
        <taxon>Spermatophyta</taxon>
        <taxon>Magnoliopsida</taxon>
        <taxon>eudicotyledons</taxon>
        <taxon>Gunneridae</taxon>
        <taxon>Pentapetalae</taxon>
        <taxon>rosids</taxon>
        <taxon>malvids</taxon>
        <taxon>Brassicales</taxon>
        <taxon>Brassicaceae</taxon>
        <taxon>Brassiceae</taxon>
        <taxon>Brassica</taxon>
    </lineage>
</organism>
<gene>
    <name evidence="1" type="ORF">BRAPAZ1V2_A07P24920.2</name>
</gene>
<name>A0A8D9HNF5_BRACM</name>
<dbReference type="Gramene" id="A07p24920.2_BraZ1">
    <property type="protein sequence ID" value="A07p24920.2_BraZ1.CDS"/>
    <property type="gene ID" value="A07g24920.2_BraZ1"/>
</dbReference>
<accession>A0A8D9HNF5</accession>
<proteinExistence type="predicted"/>
<reference evidence="1 2" key="1">
    <citation type="submission" date="2021-07" db="EMBL/GenBank/DDBJ databases">
        <authorList>
            <consortium name="Genoscope - CEA"/>
            <person name="William W."/>
        </authorList>
    </citation>
    <scope>NUCLEOTIDE SEQUENCE [LARGE SCALE GENOMIC DNA]</scope>
</reference>